<dbReference type="GO" id="GO:0005154">
    <property type="term" value="F:epidermal growth factor receptor binding"/>
    <property type="evidence" value="ECO:0007669"/>
    <property type="project" value="TreeGrafter"/>
</dbReference>
<dbReference type="PANTHER" id="PTHR10740">
    <property type="entry name" value="TRANSFORMING GROWTH FACTOR ALPHA"/>
    <property type="match status" value="1"/>
</dbReference>
<feature type="domain" description="EGF-like" evidence="12">
    <location>
        <begin position="137"/>
        <end position="148"/>
    </location>
</feature>
<evidence type="ECO:0000259" key="12">
    <source>
        <dbReference type="PROSITE" id="PS00022"/>
    </source>
</evidence>
<dbReference type="Ensembl" id="ENSPMRT00000023657.1">
    <property type="protein sequence ID" value="ENSPMRP00000022271.1"/>
    <property type="gene ID" value="ENSPMRG00000014482.1"/>
</dbReference>
<evidence type="ECO:0000256" key="6">
    <source>
        <dbReference type="ARBA" id="ARBA00023030"/>
    </source>
</evidence>
<sequence length="216" mass="24041">MRATLALLRLLLWSLVCQHAAGSGLNVTEQEQNMPILRTLNTPATGVFSSGVDYEETEEEEVAMAPQFLVGDSATVPFELKKPAKSESGKKNSNKPKRKGNNKGKKNKKKTPCEAEFKNFCVHGDCKYYEHLRKATCKCHSDYFGERCVEQFLKTHSTDGNESFTSTILASTAGLLTFAAIVIVVTLLVRKKCSVCDEKEERRRLRQENGSSSNDV</sequence>
<dbReference type="AlphaFoldDB" id="A0A670JD39"/>
<evidence type="ECO:0000256" key="2">
    <source>
        <dbReference type="ARBA" id="ARBA00022536"/>
    </source>
</evidence>
<dbReference type="Proteomes" id="UP000472272">
    <property type="component" value="Chromosome 13"/>
</dbReference>
<evidence type="ECO:0000256" key="4">
    <source>
        <dbReference type="ARBA" id="ARBA00022729"/>
    </source>
</evidence>
<dbReference type="SUPFAM" id="SSF57196">
    <property type="entry name" value="EGF/Laminin"/>
    <property type="match status" value="1"/>
</dbReference>
<feature type="compositionally biased region" description="Basic residues" evidence="9">
    <location>
        <begin position="92"/>
        <end position="109"/>
    </location>
</feature>
<feature type="transmembrane region" description="Helical" evidence="10">
    <location>
        <begin position="168"/>
        <end position="189"/>
    </location>
</feature>
<keyword evidence="3 10" id="KW-0812">Transmembrane</keyword>
<feature type="signal peptide" evidence="11">
    <location>
        <begin position="1"/>
        <end position="22"/>
    </location>
</feature>
<name>A0A670JD39_PODMU</name>
<feature type="compositionally biased region" description="Basic and acidic residues" evidence="9">
    <location>
        <begin position="81"/>
        <end position="90"/>
    </location>
</feature>
<evidence type="ECO:0000256" key="1">
    <source>
        <dbReference type="ARBA" id="ARBA00004167"/>
    </source>
</evidence>
<keyword evidence="5 10" id="KW-1133">Transmembrane helix</keyword>
<keyword evidence="4 11" id="KW-0732">Signal</keyword>
<evidence type="ECO:0000313" key="14">
    <source>
        <dbReference type="Proteomes" id="UP000472272"/>
    </source>
</evidence>
<evidence type="ECO:0000313" key="13">
    <source>
        <dbReference type="Ensembl" id="ENSPMRP00000022271.1"/>
    </source>
</evidence>
<organism evidence="13 14">
    <name type="scientific">Podarcis muralis</name>
    <name type="common">Wall lizard</name>
    <name type="synonym">Lacerta muralis</name>
    <dbReference type="NCBI Taxonomy" id="64176"/>
    <lineage>
        <taxon>Eukaryota</taxon>
        <taxon>Metazoa</taxon>
        <taxon>Chordata</taxon>
        <taxon>Craniata</taxon>
        <taxon>Vertebrata</taxon>
        <taxon>Euteleostomi</taxon>
        <taxon>Lepidosauria</taxon>
        <taxon>Squamata</taxon>
        <taxon>Bifurcata</taxon>
        <taxon>Unidentata</taxon>
        <taxon>Episquamata</taxon>
        <taxon>Laterata</taxon>
        <taxon>Lacertibaenia</taxon>
        <taxon>Lacertidae</taxon>
        <taxon>Podarcis</taxon>
    </lineage>
</organism>
<reference evidence="13 14" key="1">
    <citation type="journal article" date="2019" name="Proc. Natl. Acad. Sci. U.S.A.">
        <title>Regulatory changes in pterin and carotenoid genes underlie balanced color polymorphisms in the wall lizard.</title>
        <authorList>
            <person name="Andrade P."/>
            <person name="Pinho C."/>
            <person name="Perez I de Lanuza G."/>
            <person name="Afonso S."/>
            <person name="Brejcha J."/>
            <person name="Rubin C.J."/>
            <person name="Wallerman O."/>
            <person name="Pereira P."/>
            <person name="Sabatino S.J."/>
            <person name="Bellati A."/>
            <person name="Pellitteri-Rosa D."/>
            <person name="Bosakova Z."/>
            <person name="Bunikis I."/>
            <person name="Carretero M.A."/>
            <person name="Feiner N."/>
            <person name="Marsik P."/>
            <person name="Pauperio F."/>
            <person name="Salvi D."/>
            <person name="Soler L."/>
            <person name="While G.M."/>
            <person name="Uller T."/>
            <person name="Font E."/>
            <person name="Andersson L."/>
            <person name="Carneiro M."/>
        </authorList>
    </citation>
    <scope>NUCLEOTIDE SEQUENCE</scope>
</reference>
<evidence type="ECO:0000256" key="8">
    <source>
        <dbReference type="ARBA" id="ARBA00023157"/>
    </source>
</evidence>
<dbReference type="PANTHER" id="PTHR10740:SF12">
    <property type="entry name" value="AMPHIREGULIN"/>
    <property type="match status" value="1"/>
</dbReference>
<dbReference type="GO" id="GO:0005634">
    <property type="term" value="C:nucleus"/>
    <property type="evidence" value="ECO:0007669"/>
    <property type="project" value="Ensembl"/>
</dbReference>
<reference evidence="13" key="2">
    <citation type="submission" date="2025-08" db="UniProtKB">
        <authorList>
            <consortium name="Ensembl"/>
        </authorList>
    </citation>
    <scope>IDENTIFICATION</scope>
</reference>
<keyword evidence="8" id="KW-1015">Disulfide bond</keyword>
<keyword evidence="7 10" id="KW-0472">Membrane</keyword>
<dbReference type="FunFam" id="2.10.25.10:FF:000158">
    <property type="entry name" value="proheparin-binding EGF-like growth factor"/>
    <property type="match status" value="1"/>
</dbReference>
<dbReference type="CTD" id="374"/>
<dbReference type="GO" id="GO:0016020">
    <property type="term" value="C:membrane"/>
    <property type="evidence" value="ECO:0007669"/>
    <property type="project" value="UniProtKB-SubCell"/>
</dbReference>
<protein>
    <submittedName>
        <fullName evidence="13">Amphiregulin</fullName>
    </submittedName>
</protein>
<evidence type="ECO:0000256" key="10">
    <source>
        <dbReference type="SAM" id="Phobius"/>
    </source>
</evidence>
<evidence type="ECO:0000256" key="5">
    <source>
        <dbReference type="ARBA" id="ARBA00022989"/>
    </source>
</evidence>
<evidence type="ECO:0000256" key="9">
    <source>
        <dbReference type="SAM" id="MobiDB-lite"/>
    </source>
</evidence>
<dbReference type="GO" id="GO:0005615">
    <property type="term" value="C:extracellular space"/>
    <property type="evidence" value="ECO:0007669"/>
    <property type="project" value="Ensembl"/>
</dbReference>
<dbReference type="OrthoDB" id="9909110at2759"/>
<comment type="subcellular location">
    <subcellularLocation>
        <location evidence="1">Membrane</location>
        <topology evidence="1">Single-pass membrane protein</topology>
    </subcellularLocation>
</comment>
<feature type="chain" id="PRO_5025571816" evidence="11">
    <location>
        <begin position="23"/>
        <end position="216"/>
    </location>
</feature>
<dbReference type="GO" id="GO:0008284">
    <property type="term" value="P:positive regulation of cell population proliferation"/>
    <property type="evidence" value="ECO:0007669"/>
    <property type="project" value="Ensembl"/>
</dbReference>
<dbReference type="Gene3D" id="2.10.25.10">
    <property type="entry name" value="Laminin"/>
    <property type="match status" value="1"/>
</dbReference>
<proteinExistence type="predicted"/>
<dbReference type="GO" id="GO:0032355">
    <property type="term" value="P:response to estradiol"/>
    <property type="evidence" value="ECO:0007669"/>
    <property type="project" value="Ensembl"/>
</dbReference>
<dbReference type="RefSeq" id="XP_028558644.1">
    <property type="nucleotide sequence ID" value="XM_028702811.1"/>
</dbReference>
<dbReference type="GO" id="GO:0008083">
    <property type="term" value="F:growth factor activity"/>
    <property type="evidence" value="ECO:0007669"/>
    <property type="project" value="UniProtKB-KW"/>
</dbReference>
<dbReference type="GO" id="GO:0030297">
    <property type="term" value="F:transmembrane receptor protein tyrosine kinase activator activity"/>
    <property type="evidence" value="ECO:0007669"/>
    <property type="project" value="Ensembl"/>
</dbReference>
<dbReference type="GeneTree" id="ENSGT00940000160696"/>
<keyword evidence="2" id="KW-0245">EGF-like domain</keyword>
<keyword evidence="6" id="KW-0339">Growth factor</keyword>
<dbReference type="GeneID" id="114582041"/>
<dbReference type="PROSITE" id="PS00022">
    <property type="entry name" value="EGF_1"/>
    <property type="match status" value="1"/>
</dbReference>
<feature type="region of interest" description="Disordered" evidence="9">
    <location>
        <begin position="81"/>
        <end position="109"/>
    </location>
</feature>
<reference evidence="13" key="3">
    <citation type="submission" date="2025-09" db="UniProtKB">
        <authorList>
            <consortium name="Ensembl"/>
        </authorList>
    </citation>
    <scope>IDENTIFICATION</scope>
</reference>
<dbReference type="OMA" id="CHHDYFG"/>
<dbReference type="GO" id="GO:0007186">
    <property type="term" value="P:G protein-coupled receptor signaling pathway"/>
    <property type="evidence" value="ECO:0007669"/>
    <property type="project" value="Ensembl"/>
</dbReference>
<gene>
    <name evidence="13" type="primary">AREG</name>
</gene>
<dbReference type="InterPro" id="IPR000742">
    <property type="entry name" value="EGF"/>
</dbReference>
<accession>A0A670JD39</accession>
<evidence type="ECO:0000256" key="11">
    <source>
        <dbReference type="SAM" id="SignalP"/>
    </source>
</evidence>
<dbReference type="GO" id="GO:0009986">
    <property type="term" value="C:cell surface"/>
    <property type="evidence" value="ECO:0007669"/>
    <property type="project" value="Ensembl"/>
</dbReference>
<evidence type="ECO:0000256" key="7">
    <source>
        <dbReference type="ARBA" id="ARBA00023136"/>
    </source>
</evidence>
<dbReference type="GO" id="GO:0005737">
    <property type="term" value="C:cytoplasm"/>
    <property type="evidence" value="ECO:0007669"/>
    <property type="project" value="Ensembl"/>
</dbReference>
<dbReference type="GO" id="GO:0038134">
    <property type="term" value="P:ERBB2-EGFR signaling pathway"/>
    <property type="evidence" value="ECO:0007669"/>
    <property type="project" value="Ensembl"/>
</dbReference>
<dbReference type="KEGG" id="pmua:114582041"/>
<keyword evidence="14" id="KW-1185">Reference proteome</keyword>
<evidence type="ECO:0000256" key="3">
    <source>
        <dbReference type="ARBA" id="ARBA00022692"/>
    </source>
</evidence>